<evidence type="ECO:0000256" key="11">
    <source>
        <dbReference type="RuleBase" id="RU003616"/>
    </source>
</evidence>
<evidence type="ECO:0000313" key="14">
    <source>
        <dbReference type="EMBL" id="OWK50772.1"/>
    </source>
</evidence>
<dbReference type="GO" id="GO:0043066">
    <property type="term" value="P:negative regulation of apoptotic process"/>
    <property type="evidence" value="ECO:0007669"/>
    <property type="project" value="TreeGrafter"/>
</dbReference>
<dbReference type="EMBL" id="MUZQ01000505">
    <property type="protein sequence ID" value="OWK50772.1"/>
    <property type="molecule type" value="Genomic_DNA"/>
</dbReference>
<keyword evidence="6" id="KW-0273">Eye lens protein</keyword>
<evidence type="ECO:0000256" key="5">
    <source>
        <dbReference type="ARBA" id="ARBA00022490"/>
    </source>
</evidence>
<evidence type="ECO:0000259" key="13">
    <source>
        <dbReference type="PROSITE" id="PS01031"/>
    </source>
</evidence>
<dbReference type="PANTHER" id="PTHR45640">
    <property type="entry name" value="HEAT SHOCK PROTEIN HSP-12.2-RELATED"/>
    <property type="match status" value="1"/>
</dbReference>
<dbReference type="AlphaFoldDB" id="A0A218UBH6"/>
<feature type="domain" description="SHSP" evidence="13">
    <location>
        <begin position="199"/>
        <end position="309"/>
    </location>
</feature>
<comment type="caution">
    <text evidence="14">The sequence shown here is derived from an EMBL/GenBank/DDBJ whole genome shotgun (WGS) entry which is preliminary data.</text>
</comment>
<dbReference type="InterPro" id="IPR003090">
    <property type="entry name" value="Alpha-crystallin_N"/>
</dbReference>
<keyword evidence="15" id="KW-1185">Reference proteome</keyword>
<evidence type="ECO:0000256" key="4">
    <source>
        <dbReference type="ARBA" id="ARBA00018827"/>
    </source>
</evidence>
<dbReference type="InterPro" id="IPR008978">
    <property type="entry name" value="HSP20-like_chaperone"/>
</dbReference>
<comment type="function">
    <text evidence="1">Contributes to the transparency and refractive index of the lens. May act as a chaperone, preventing aggregation of various proteins under a wide range of stress conditions.</text>
</comment>
<dbReference type="GO" id="GO:0009408">
    <property type="term" value="P:response to heat"/>
    <property type="evidence" value="ECO:0007669"/>
    <property type="project" value="TreeGrafter"/>
</dbReference>
<feature type="region of interest" description="Disordered" evidence="12">
    <location>
        <begin position="291"/>
        <end position="320"/>
    </location>
</feature>
<dbReference type="GO" id="GO:0046872">
    <property type="term" value="F:metal ion binding"/>
    <property type="evidence" value="ECO:0007669"/>
    <property type="project" value="UniProtKB-KW"/>
</dbReference>
<comment type="subcellular location">
    <subcellularLocation>
        <location evidence="3">Cytoplasm</location>
    </subcellularLocation>
    <subcellularLocation>
        <location evidence="2">Nucleus</location>
    </subcellularLocation>
</comment>
<feature type="compositionally biased region" description="Basic and acidic residues" evidence="12">
    <location>
        <begin position="300"/>
        <end position="314"/>
    </location>
</feature>
<evidence type="ECO:0000256" key="12">
    <source>
        <dbReference type="SAM" id="MobiDB-lite"/>
    </source>
</evidence>
<dbReference type="GO" id="GO:0002088">
    <property type="term" value="P:lens development in camera-type eye"/>
    <property type="evidence" value="ECO:0007669"/>
    <property type="project" value="TreeGrafter"/>
</dbReference>
<evidence type="ECO:0000256" key="10">
    <source>
        <dbReference type="PROSITE-ProRule" id="PRU00285"/>
    </source>
</evidence>
<dbReference type="GO" id="GO:0005737">
    <property type="term" value="C:cytoplasm"/>
    <property type="evidence" value="ECO:0007669"/>
    <property type="project" value="UniProtKB-SubCell"/>
</dbReference>
<dbReference type="PROSITE" id="PS01031">
    <property type="entry name" value="SHSP"/>
    <property type="match status" value="1"/>
</dbReference>
<dbReference type="GO" id="GO:0005634">
    <property type="term" value="C:nucleus"/>
    <property type="evidence" value="ECO:0007669"/>
    <property type="project" value="UniProtKB-SubCell"/>
</dbReference>
<evidence type="ECO:0000256" key="1">
    <source>
        <dbReference type="ARBA" id="ARBA00002065"/>
    </source>
</evidence>
<keyword evidence="9" id="KW-0539">Nucleus</keyword>
<reference evidence="14 15" key="1">
    <citation type="submission" date="2017-05" db="EMBL/GenBank/DDBJ databases">
        <title>Genome of assembly of the Bengalese finch, Lonchura striata domestica.</title>
        <authorList>
            <person name="Colquitt B.M."/>
            <person name="Brainard M.S."/>
        </authorList>
    </citation>
    <scope>NUCLEOTIDE SEQUENCE [LARGE SCALE GENOMIC DNA]</scope>
    <source>
        <strain evidence="14">White83orange57</strain>
    </source>
</reference>
<evidence type="ECO:0000313" key="15">
    <source>
        <dbReference type="Proteomes" id="UP000197619"/>
    </source>
</evidence>
<dbReference type="Proteomes" id="UP000197619">
    <property type="component" value="Unassembled WGS sequence"/>
</dbReference>
<dbReference type="Pfam" id="PF00011">
    <property type="entry name" value="HSP20"/>
    <property type="match status" value="2"/>
</dbReference>
<evidence type="ECO:0000256" key="2">
    <source>
        <dbReference type="ARBA" id="ARBA00004123"/>
    </source>
</evidence>
<keyword evidence="5" id="KW-0963">Cytoplasm</keyword>
<evidence type="ECO:0000256" key="3">
    <source>
        <dbReference type="ARBA" id="ARBA00004496"/>
    </source>
</evidence>
<evidence type="ECO:0000256" key="7">
    <source>
        <dbReference type="ARBA" id="ARBA00022723"/>
    </source>
</evidence>
<dbReference type="FunFam" id="2.60.40.790:FF:000008">
    <property type="entry name" value="Alpha-crystallin A chain"/>
    <property type="match status" value="1"/>
</dbReference>
<dbReference type="InterPro" id="IPR001436">
    <property type="entry name" value="Alpha-crystallin/sHSP_animal"/>
</dbReference>
<dbReference type="GO" id="GO:0051082">
    <property type="term" value="F:unfolded protein binding"/>
    <property type="evidence" value="ECO:0007669"/>
    <property type="project" value="TreeGrafter"/>
</dbReference>
<dbReference type="PRINTS" id="PR00299">
    <property type="entry name" value="ACRYSTALLIN"/>
</dbReference>
<dbReference type="PANTHER" id="PTHR45640:SF14">
    <property type="entry name" value="ALPHA-CRYSTALLIN A CHAIN"/>
    <property type="match status" value="1"/>
</dbReference>
<proteinExistence type="inferred from homology"/>
<dbReference type="InterPro" id="IPR002068">
    <property type="entry name" value="A-crystallin/Hsp20_dom"/>
</dbReference>
<dbReference type="Gene3D" id="2.60.40.790">
    <property type="match status" value="2"/>
</dbReference>
<evidence type="ECO:0000256" key="6">
    <source>
        <dbReference type="ARBA" id="ARBA00022613"/>
    </source>
</evidence>
<keyword evidence="8" id="KW-0862">Zinc</keyword>
<dbReference type="STRING" id="299123.ENSLSDP00000022258"/>
<dbReference type="GO" id="GO:0005212">
    <property type="term" value="F:structural constituent of eye lens"/>
    <property type="evidence" value="ECO:0007669"/>
    <property type="project" value="UniProtKB-KW"/>
</dbReference>
<keyword evidence="7" id="KW-0479">Metal-binding</keyword>
<dbReference type="SUPFAM" id="SSF49764">
    <property type="entry name" value="HSP20-like chaperones"/>
    <property type="match status" value="2"/>
</dbReference>
<sequence length="320" mass="36066">MATALSSSSSSSSSSSMDITIQHPWFKRALGPLIPSRLFDQFFGEGLLEYDLLPLFSSTISPYYRQSLFRSVLESGISEVRSDRDKFTIMLDVKHFSPEDLSVKIIDDFVEIHGKHSERQVSEVMVMVEKLGTTALSSSSSSSSSSSMDITIQHPWFKRALGPLIPSRLFDQFFGEGLLEYDLLPLFSSTISPYYRQSLFRSVLESGISEVRSDRDKFTIMLDVKHFSPEDLSVKIIDDFVEIHGKHSERQDDHGYISREFHRRYRLPTNVDQAAITCSLSNDGMLTFSGPKVPSNMEASHSERPIPVSREEKPTSAPSS</sequence>
<name>A0A218UBH6_9PASE</name>
<dbReference type="CDD" id="cd06497">
    <property type="entry name" value="ACD_alphaA-crystallin_HspB4"/>
    <property type="match status" value="1"/>
</dbReference>
<gene>
    <name evidence="14" type="primary">CRYAA</name>
    <name evidence="14" type="ORF">RLOC_00010240</name>
</gene>
<dbReference type="SMR" id="A0A218UBH6"/>
<organism evidence="14 15">
    <name type="scientific">Lonchura striata</name>
    <name type="common">white-rumped munia</name>
    <dbReference type="NCBI Taxonomy" id="40157"/>
    <lineage>
        <taxon>Eukaryota</taxon>
        <taxon>Metazoa</taxon>
        <taxon>Chordata</taxon>
        <taxon>Craniata</taxon>
        <taxon>Vertebrata</taxon>
        <taxon>Euteleostomi</taxon>
        <taxon>Archelosauria</taxon>
        <taxon>Archosauria</taxon>
        <taxon>Dinosauria</taxon>
        <taxon>Saurischia</taxon>
        <taxon>Theropoda</taxon>
        <taxon>Coelurosauria</taxon>
        <taxon>Aves</taxon>
        <taxon>Neognathae</taxon>
        <taxon>Neoaves</taxon>
        <taxon>Telluraves</taxon>
        <taxon>Australaves</taxon>
        <taxon>Passeriformes</taxon>
        <taxon>Passeroidea</taxon>
        <taxon>Estrildidae</taxon>
        <taxon>Estrildinae</taxon>
        <taxon>Lonchura</taxon>
    </lineage>
</organism>
<dbReference type="GO" id="GO:0042026">
    <property type="term" value="P:protein refolding"/>
    <property type="evidence" value="ECO:0007669"/>
    <property type="project" value="TreeGrafter"/>
</dbReference>
<comment type="similarity">
    <text evidence="10 11">Belongs to the small heat shock protein (HSP20) family.</text>
</comment>
<protein>
    <recommendedName>
        <fullName evidence="4">Alpha-crystallin A chain</fullName>
    </recommendedName>
</protein>
<evidence type="ECO:0000256" key="8">
    <source>
        <dbReference type="ARBA" id="ARBA00022833"/>
    </source>
</evidence>
<accession>A0A218UBH6</accession>
<evidence type="ECO:0000256" key="9">
    <source>
        <dbReference type="ARBA" id="ARBA00023242"/>
    </source>
</evidence>
<dbReference type="Pfam" id="PF00525">
    <property type="entry name" value="Crystallin"/>
    <property type="match status" value="2"/>
</dbReference>